<dbReference type="SUPFAM" id="SSF49785">
    <property type="entry name" value="Galactose-binding domain-like"/>
    <property type="match status" value="2"/>
</dbReference>
<dbReference type="InterPro" id="IPR011705">
    <property type="entry name" value="BACK"/>
</dbReference>
<feature type="domain" description="BTB" evidence="1">
    <location>
        <begin position="30"/>
        <end position="97"/>
    </location>
</feature>
<dbReference type="SUPFAM" id="SSF54695">
    <property type="entry name" value="POZ domain"/>
    <property type="match status" value="1"/>
</dbReference>
<dbReference type="GO" id="GO:0005737">
    <property type="term" value="C:cytoplasm"/>
    <property type="evidence" value="ECO:0007669"/>
    <property type="project" value="TreeGrafter"/>
</dbReference>
<dbReference type="GO" id="GO:0048512">
    <property type="term" value="P:circadian behavior"/>
    <property type="evidence" value="ECO:0007669"/>
    <property type="project" value="TreeGrafter"/>
</dbReference>
<evidence type="ECO:0000259" key="1">
    <source>
        <dbReference type="PROSITE" id="PS50097"/>
    </source>
</evidence>
<protein>
    <recommendedName>
        <fullName evidence="1">BTB domain-containing protein</fullName>
    </recommendedName>
</protein>
<dbReference type="Gene3D" id="3.30.710.10">
    <property type="entry name" value="Potassium Channel Kv1.1, Chain A"/>
    <property type="match status" value="1"/>
</dbReference>
<dbReference type="SMART" id="SM00225">
    <property type="entry name" value="BTB"/>
    <property type="match status" value="1"/>
</dbReference>
<dbReference type="AlphaFoldDB" id="A0AA38I585"/>
<sequence length="546" mass="62202">MAQSNETVTITDTIKLLEDVASLYLNQKFSDITLLIDDQKLYAHKVILAVRSPWYQFLLYEDPQNTNLAETNVTGVNIEALRIILKYFYTGTIALPSDVDLTLQILGLAHQYSFTNLETTITKKIQSLLNLENVCAVLNTANLYDLEELLQSCYSFIDANASEILGGDCFTDLSQKSMIKLLERSTFFAPEIEIFKIVTKWFKVNNDDGALVRQCVRLSWMTVEDIVTIVRPSKIFDCEELFEAVAEIVGVKAKSTSARGLYIVDENIATPQRKAEVISGIRTTHLLTGKGSVDPYYYGEHEIDGKSALVFKLGSPSYFNHIRMRLWDADERYYCYYIAVSLDGKKWRKVIDYRHISCYSYQILFFDQQVAQYIKLEGTHNTANPWFHLVFFETYLKTTIPKILDGIICPDKNVATPNGARVISAVNPSILLNGDFRNYGGSSGFTAHTIGSAGIIVQLTQPYMISTMKLLLFDKDNRNYRYFIETSLNKTDWELAADRRHEVSKSWQNLVFKERAVVYVRITGTYNSDPGNKGFQVVHFECPSDE</sequence>
<dbReference type="InterPro" id="IPR052407">
    <property type="entry name" value="BTB_POZ_domain_cont_9"/>
</dbReference>
<reference evidence="2" key="1">
    <citation type="journal article" date="2023" name="G3 (Bethesda)">
        <title>Whole genome assemblies of Zophobas morio and Tenebrio molitor.</title>
        <authorList>
            <person name="Kaur S."/>
            <person name="Stinson S.A."/>
            <person name="diCenzo G.C."/>
        </authorList>
    </citation>
    <scope>NUCLEOTIDE SEQUENCE</scope>
    <source>
        <strain evidence="2">QUZm001</strain>
    </source>
</reference>
<dbReference type="SMART" id="SM00875">
    <property type="entry name" value="BACK"/>
    <property type="match status" value="1"/>
</dbReference>
<name>A0AA38I585_9CUCU</name>
<evidence type="ECO:0000313" key="2">
    <source>
        <dbReference type="EMBL" id="KAJ3647099.1"/>
    </source>
</evidence>
<comment type="caution">
    <text evidence="2">The sequence shown here is derived from an EMBL/GenBank/DDBJ whole genome shotgun (WGS) entry which is preliminary data.</text>
</comment>
<dbReference type="InterPro" id="IPR008979">
    <property type="entry name" value="Galactose-bd-like_sf"/>
</dbReference>
<dbReference type="EMBL" id="JALNTZ010000007">
    <property type="protein sequence ID" value="KAJ3647099.1"/>
    <property type="molecule type" value="Genomic_DNA"/>
</dbReference>
<dbReference type="Gene3D" id="2.60.120.260">
    <property type="entry name" value="Galactose-binding domain-like"/>
    <property type="match status" value="2"/>
</dbReference>
<dbReference type="Proteomes" id="UP001168821">
    <property type="component" value="Unassembled WGS sequence"/>
</dbReference>
<dbReference type="InterPro" id="IPR011333">
    <property type="entry name" value="SKP1/BTB/POZ_sf"/>
</dbReference>
<keyword evidence="3" id="KW-1185">Reference proteome</keyword>
<evidence type="ECO:0000313" key="3">
    <source>
        <dbReference type="Proteomes" id="UP001168821"/>
    </source>
</evidence>
<dbReference type="GO" id="GO:0050804">
    <property type="term" value="P:modulation of chemical synaptic transmission"/>
    <property type="evidence" value="ECO:0007669"/>
    <property type="project" value="TreeGrafter"/>
</dbReference>
<organism evidence="2 3">
    <name type="scientific">Zophobas morio</name>
    <dbReference type="NCBI Taxonomy" id="2755281"/>
    <lineage>
        <taxon>Eukaryota</taxon>
        <taxon>Metazoa</taxon>
        <taxon>Ecdysozoa</taxon>
        <taxon>Arthropoda</taxon>
        <taxon>Hexapoda</taxon>
        <taxon>Insecta</taxon>
        <taxon>Pterygota</taxon>
        <taxon>Neoptera</taxon>
        <taxon>Endopterygota</taxon>
        <taxon>Coleoptera</taxon>
        <taxon>Polyphaga</taxon>
        <taxon>Cucujiformia</taxon>
        <taxon>Tenebrionidae</taxon>
        <taxon>Zophobas</taxon>
    </lineage>
</organism>
<gene>
    <name evidence="2" type="ORF">Zmor_024640</name>
</gene>
<dbReference type="PROSITE" id="PS50097">
    <property type="entry name" value="BTB"/>
    <property type="match status" value="1"/>
</dbReference>
<proteinExistence type="predicted"/>
<dbReference type="PANTHER" id="PTHR46306:SF1">
    <property type="entry name" value="BTB_POZ DOMAIN-CONTAINING PROTEIN 9"/>
    <property type="match status" value="1"/>
</dbReference>
<dbReference type="Pfam" id="PF07707">
    <property type="entry name" value="BACK"/>
    <property type="match status" value="1"/>
</dbReference>
<dbReference type="InterPro" id="IPR000210">
    <property type="entry name" value="BTB/POZ_dom"/>
</dbReference>
<dbReference type="PANTHER" id="PTHR46306">
    <property type="entry name" value="BTB/POZ DOMAIN-CONTAINING PROTEIN 9"/>
    <property type="match status" value="1"/>
</dbReference>
<dbReference type="GO" id="GO:0008344">
    <property type="term" value="P:adult locomotory behavior"/>
    <property type="evidence" value="ECO:0007669"/>
    <property type="project" value="TreeGrafter"/>
</dbReference>
<accession>A0AA38I585</accession>
<dbReference type="Pfam" id="PF00651">
    <property type="entry name" value="BTB"/>
    <property type="match status" value="1"/>
</dbReference>
<dbReference type="Gene3D" id="1.25.40.420">
    <property type="match status" value="1"/>
</dbReference>